<dbReference type="OrthoDB" id="2413251at2"/>
<reference evidence="2 3" key="1">
    <citation type="journal article" date="2003" name="Mol. Microbiol.">
        <title>Genome-based analysis of virulence genes in a non-biofilm-forming Staphylococcus epidermidis strain (ATCC 12228).</title>
        <authorList>
            <person name="Zhang Y.Q."/>
            <person name="Ren S.X."/>
            <person name="Li H.L."/>
            <person name="Wang Y.X."/>
            <person name="Fu G."/>
            <person name="Yang J."/>
            <person name="Qin Z.Q."/>
            <person name="Miao Y.G."/>
            <person name="Wang W.Y."/>
            <person name="Chen R.S."/>
            <person name="Shen Y."/>
            <person name="Chen Z."/>
            <person name="Yuan Z.H."/>
            <person name="Zhao G.P."/>
            <person name="Qu D."/>
            <person name="Danchin A."/>
            <person name="Wen Y.M."/>
        </authorList>
    </citation>
    <scope>NUCLEOTIDE SEQUENCE [LARGE SCALE GENOMIC DNA]</scope>
    <source>
        <strain evidence="3">ATCC 12228 / FDA PCI 1200</strain>
    </source>
</reference>
<feature type="transmembrane region" description="Helical" evidence="1">
    <location>
        <begin position="12"/>
        <end position="31"/>
    </location>
</feature>
<evidence type="ECO:0000313" key="2">
    <source>
        <dbReference type="EMBL" id="AAO05732.1"/>
    </source>
</evidence>
<dbReference type="eggNOG" id="ENOG5030PVJ">
    <property type="taxonomic scope" value="Bacteria"/>
</dbReference>
<keyword evidence="1" id="KW-0812">Transmembrane</keyword>
<dbReference type="EMBL" id="AE015929">
    <property type="protein sequence ID" value="AAO05732.1"/>
    <property type="molecule type" value="Genomic_DNA"/>
</dbReference>
<dbReference type="HOGENOM" id="CLU_2977071_0_0_9"/>
<name>A0A0H2VIG2_STAES</name>
<dbReference type="AlphaFoldDB" id="A0A0H2VIG2"/>
<protein>
    <submittedName>
        <fullName evidence="2">Uncharacterized protein</fullName>
    </submittedName>
</protein>
<dbReference type="Proteomes" id="UP000001411">
    <property type="component" value="Chromosome"/>
</dbReference>
<accession>A0A0H2VIG2</accession>
<evidence type="ECO:0000313" key="3">
    <source>
        <dbReference type="Proteomes" id="UP000001411"/>
    </source>
</evidence>
<keyword evidence="1" id="KW-0472">Membrane</keyword>
<organism evidence="2 3">
    <name type="scientific">Staphylococcus epidermidis (strain ATCC 12228 / FDA PCI 1200)</name>
    <dbReference type="NCBI Taxonomy" id="176280"/>
    <lineage>
        <taxon>Bacteria</taxon>
        <taxon>Bacillati</taxon>
        <taxon>Bacillota</taxon>
        <taxon>Bacilli</taxon>
        <taxon>Bacillales</taxon>
        <taxon>Staphylococcaceae</taxon>
        <taxon>Staphylococcus</taxon>
    </lineage>
</organism>
<dbReference type="KEGG" id="sep:SE_2090"/>
<dbReference type="PATRIC" id="fig|176280.10.peg.2042"/>
<gene>
    <name evidence="2" type="ordered locus">SE_2090</name>
</gene>
<sequence length="58" mass="6652">MEVILLNIKKHWLQIVVVILVVVIFLLVTFARANEGLDNYEQHELNNGEQQYLSKGAS</sequence>
<evidence type="ECO:0000256" key="1">
    <source>
        <dbReference type="SAM" id="Phobius"/>
    </source>
</evidence>
<proteinExistence type="predicted"/>
<keyword evidence="1" id="KW-1133">Transmembrane helix</keyword>